<evidence type="ECO:0000256" key="2">
    <source>
        <dbReference type="SAM" id="Phobius"/>
    </source>
</evidence>
<keyword evidence="4" id="KW-1185">Reference proteome</keyword>
<gene>
    <name evidence="3" type="ORF">A3860_28645</name>
</gene>
<dbReference type="EMBL" id="LVYD01000051">
    <property type="protein sequence ID" value="OQP62335.1"/>
    <property type="molecule type" value="Genomic_DNA"/>
</dbReference>
<evidence type="ECO:0000313" key="3">
    <source>
        <dbReference type="EMBL" id="OQP62335.1"/>
    </source>
</evidence>
<reference evidence="3 4" key="1">
    <citation type="submission" date="2016-03" db="EMBL/GenBank/DDBJ databases">
        <title>Niastella vici sp. nov., isolated from farmland soil.</title>
        <authorList>
            <person name="Chen L."/>
            <person name="Wang D."/>
            <person name="Yang S."/>
            <person name="Wang G."/>
        </authorList>
    </citation>
    <scope>NUCLEOTIDE SEQUENCE [LARGE SCALE GENOMIC DNA]</scope>
    <source>
        <strain evidence="3 4">DJ57</strain>
    </source>
</reference>
<feature type="region of interest" description="Disordered" evidence="1">
    <location>
        <begin position="1"/>
        <end position="25"/>
    </location>
</feature>
<feature type="transmembrane region" description="Helical" evidence="2">
    <location>
        <begin position="151"/>
        <end position="171"/>
    </location>
</feature>
<keyword evidence="2" id="KW-0472">Membrane</keyword>
<organism evidence="3 4">
    <name type="scientific">Niastella vici</name>
    <dbReference type="NCBI Taxonomy" id="1703345"/>
    <lineage>
        <taxon>Bacteria</taxon>
        <taxon>Pseudomonadati</taxon>
        <taxon>Bacteroidota</taxon>
        <taxon>Chitinophagia</taxon>
        <taxon>Chitinophagales</taxon>
        <taxon>Chitinophagaceae</taxon>
        <taxon>Niastella</taxon>
    </lineage>
</organism>
<dbReference type="AlphaFoldDB" id="A0A1V9FVG2"/>
<keyword evidence="2" id="KW-0812">Transmembrane</keyword>
<evidence type="ECO:0000313" key="4">
    <source>
        <dbReference type="Proteomes" id="UP000192796"/>
    </source>
</evidence>
<feature type="transmembrane region" description="Helical" evidence="2">
    <location>
        <begin position="87"/>
        <end position="110"/>
    </location>
</feature>
<evidence type="ECO:0000256" key="1">
    <source>
        <dbReference type="SAM" id="MobiDB-lite"/>
    </source>
</evidence>
<keyword evidence="2" id="KW-1133">Transmembrane helix</keyword>
<proteinExistence type="predicted"/>
<comment type="caution">
    <text evidence="3">The sequence shown here is derived from an EMBL/GenBank/DDBJ whole genome shotgun (WGS) entry which is preliminary data.</text>
</comment>
<protein>
    <submittedName>
        <fullName evidence="3">Uncharacterized protein</fullName>
    </submittedName>
</protein>
<sequence length="197" mass="22568">MALLKRTNNNRGLTPSKKINAPATESGGNSFLRDGFCFQRITGSVFKRTFGSYFGFQLDLDLVFLRTLDILDSLTQEYVTVFRTLGLWFFFRTWTSVFLLDFGLRTLVFLSDFGLRTLVFLGIRILVFLSDFGLLVFQLDVELGFSFGPGLFTLVFLSDVGYFNIFLFACIKIETLTTFYSSFHHLFVLLVGKLIRI</sequence>
<feature type="transmembrane region" description="Helical" evidence="2">
    <location>
        <begin position="117"/>
        <end position="139"/>
    </location>
</feature>
<accession>A0A1V9FVG2</accession>
<name>A0A1V9FVG2_9BACT</name>
<dbReference type="Proteomes" id="UP000192796">
    <property type="component" value="Unassembled WGS sequence"/>
</dbReference>
<feature type="compositionally biased region" description="Polar residues" evidence="1">
    <location>
        <begin position="1"/>
        <end position="13"/>
    </location>
</feature>